<name>A0A5D3AUY8_9TREE</name>
<feature type="region of interest" description="Disordered" evidence="2">
    <location>
        <begin position="712"/>
        <end position="733"/>
    </location>
</feature>
<proteinExistence type="inferred from homology"/>
<feature type="region of interest" description="Disordered" evidence="2">
    <location>
        <begin position="1"/>
        <end position="291"/>
    </location>
</feature>
<comment type="similarity">
    <text evidence="1">Belongs to the WAPL family.</text>
</comment>
<feature type="compositionally biased region" description="Polar residues" evidence="2">
    <location>
        <begin position="127"/>
        <end position="140"/>
    </location>
</feature>
<evidence type="ECO:0000256" key="2">
    <source>
        <dbReference type="SAM" id="MobiDB-lite"/>
    </source>
</evidence>
<feature type="compositionally biased region" description="Basic and acidic residues" evidence="2">
    <location>
        <begin position="45"/>
        <end position="55"/>
    </location>
</feature>
<gene>
    <name evidence="4" type="ORF">B9479_004775</name>
</gene>
<feature type="domain" description="Wings apart-like protein C-terminal" evidence="3">
    <location>
        <begin position="380"/>
        <end position="612"/>
    </location>
</feature>
<dbReference type="InterPro" id="IPR022771">
    <property type="entry name" value="WAPL_C"/>
</dbReference>
<comment type="caution">
    <text evidence="4">The sequence shown here is derived from an EMBL/GenBank/DDBJ whole genome shotgun (WGS) entry which is preliminary data.</text>
</comment>
<evidence type="ECO:0000313" key="5">
    <source>
        <dbReference type="Proteomes" id="UP000322245"/>
    </source>
</evidence>
<reference evidence="4 5" key="1">
    <citation type="submission" date="2017-05" db="EMBL/GenBank/DDBJ databases">
        <title>The Genome Sequence of Tsuchiyaea wingfieldii DSM 27421.</title>
        <authorList>
            <person name="Cuomo C."/>
            <person name="Passer A."/>
            <person name="Billmyre B."/>
            <person name="Heitman J."/>
        </authorList>
    </citation>
    <scope>NUCLEOTIDE SEQUENCE [LARGE SCALE GENOMIC DNA]</scope>
    <source>
        <strain evidence="4 5">DSM 27421</strain>
    </source>
</reference>
<sequence length="924" mass="100801">MPTSPSDVSQNKTAKRTYGRRFLAHKQKRKSELLTGGESDASDDGTDHSRRRPEGMSDAGSSVYTPKRRRAASREQSGTGDTPTSSSRRHSPSPSRERRPELKADIPAQTSGLVRPTLVTKRAPKAQNASADTKAGSSNDLPSPQLPTSRPPPPLMRELQTKRPITRTLSGNRIEHPDLSAIFAGVSPGRRASHSPARSLGGHSDSEADSSGSRLALPKPSGLRRMLTKTQSLGEPFPTSGIDDGDAAGFQASPTKPSVPAPRTPPGALRRLHSMPESPHIPSPKESQGEGVPIPQIQAVQPGSGGRAKRTYGKVRTMLVEQPKEGLRSQSTFANIDSEEAQESYTELRHKYEVDNTVLPNSRSASLLQEMMQARAPETVSDMRSRGENRRFIDELGYLLEGISDPTASSAFRRSSAVDILQNMQDESWMTKMKICGQVDKAWDCFYGASFEDEIMRAACLLFLVVLMLSGSGLEQVLSSNSEHCVALVAQNLDLRDGPLDTTYKTKVVGSVTRLRQLGSQLDLGWKSTLTTRRLASVLLRSICSGPLWTTAKEALESQDLSALISSNLQREIFPVKNRLDLYEKGMELMMEGGSVEFQYLAECLGMLLSLVENSKAQREKFLQTYTSNTQNIIYVAVISCNVALTSSDPELDASTCVVRAIQLLAHLATAVPAWATTAIQSSGGPSLLARIILHRKVILGTADKMRRRRCSSTATEMDEDVREGETASVQPENPEMSEEEYLCFGLALLTTSAITDGNCASVIAHTNVQGDCLGDHGCLLRCRCISPVPLGRQLAYLYERYQRHQDDVSDAVYLEIDIIDVLQAFAPILAGNLALLFSKIFIASPETSGSIIGALPGASRKEKLQGLARSLRELNDLQLAMQNTIGKLLPRGFVLEDDVDKEAITEGEVVTQAIRDIEAFMNR</sequence>
<dbReference type="Pfam" id="PF07814">
    <property type="entry name" value="WAPL"/>
    <property type="match status" value="1"/>
</dbReference>
<organism evidence="4 5">
    <name type="scientific">Cryptococcus floricola</name>
    <dbReference type="NCBI Taxonomy" id="2591691"/>
    <lineage>
        <taxon>Eukaryota</taxon>
        <taxon>Fungi</taxon>
        <taxon>Dikarya</taxon>
        <taxon>Basidiomycota</taxon>
        <taxon>Agaricomycotina</taxon>
        <taxon>Tremellomycetes</taxon>
        <taxon>Tremellales</taxon>
        <taxon>Cryptococcaceae</taxon>
        <taxon>Cryptococcus</taxon>
    </lineage>
</organism>
<feature type="compositionally biased region" description="Polar residues" evidence="2">
    <location>
        <begin position="1"/>
        <end position="12"/>
    </location>
</feature>
<dbReference type="AlphaFoldDB" id="A0A5D3AUY8"/>
<protein>
    <recommendedName>
        <fullName evidence="3">Wings apart-like protein C-terminal domain-containing protein</fullName>
    </recommendedName>
</protein>
<dbReference type="Proteomes" id="UP000322245">
    <property type="component" value="Unassembled WGS sequence"/>
</dbReference>
<dbReference type="InterPro" id="IPR039874">
    <property type="entry name" value="WAPL"/>
</dbReference>
<keyword evidence="5" id="KW-1185">Reference proteome</keyword>
<dbReference type="PANTHER" id="PTHR22100:SF13">
    <property type="entry name" value="WINGS APART-LIKE PROTEIN HOMOLOG"/>
    <property type="match status" value="1"/>
</dbReference>
<feature type="compositionally biased region" description="Basic residues" evidence="2">
    <location>
        <begin position="13"/>
        <end position="29"/>
    </location>
</feature>
<evidence type="ECO:0000313" key="4">
    <source>
        <dbReference type="EMBL" id="TYJ54548.1"/>
    </source>
</evidence>
<dbReference type="EMBL" id="NIDF01000058">
    <property type="protein sequence ID" value="TYJ54548.1"/>
    <property type="molecule type" value="Genomic_DNA"/>
</dbReference>
<feature type="compositionally biased region" description="Basic and acidic residues" evidence="2">
    <location>
        <begin position="95"/>
        <end position="104"/>
    </location>
</feature>
<dbReference type="Gene3D" id="1.25.10.10">
    <property type="entry name" value="Leucine-rich Repeat Variant"/>
    <property type="match status" value="1"/>
</dbReference>
<dbReference type="PANTHER" id="PTHR22100">
    <property type="entry name" value="WINGS APART-LIKE PROTEIN HOMOLOG"/>
    <property type="match status" value="1"/>
</dbReference>
<dbReference type="InterPro" id="IPR011989">
    <property type="entry name" value="ARM-like"/>
</dbReference>
<accession>A0A5D3AUY8</accession>
<evidence type="ECO:0000256" key="1">
    <source>
        <dbReference type="ARBA" id="ARBA00006854"/>
    </source>
</evidence>
<evidence type="ECO:0000259" key="3">
    <source>
        <dbReference type="Pfam" id="PF07814"/>
    </source>
</evidence>